<feature type="region of interest" description="Disordered" evidence="2">
    <location>
        <begin position="203"/>
        <end position="223"/>
    </location>
</feature>
<sequence length="582" mass="66397">MTSQPLPSGNQARSGFRPHRMPTFANRRPELAAHVKFSSRPIRREEWPGTKRKTLGDKDRHKGDLPKKNDHLILSLAFAMVDELDEGQLRRILLQVSKYCFATQSALVAAYIDYERRHPKLKLSRLPAIEAARQPYGKCELQAVSAMVSVLDEETIRRVLTETSRRFRAVQKAVAAVYMDNMHRRTPLRHGPLPSAVDLASQHRRAGPVLSQNRDSKLDRSERSSRAAEAYLLVSQRICHIARENRPGSSLESKRTALSTLRQIAKCLLMADGILGREMRMALTHDPALAATMVTILEGMTQKERLLVAEGKDCNGETFLDKILWVRDEARYLGVTGLDGLDTVLELLERDELMEELDRIWAAQVASGDLQYLDIAASYDLDGSDAGCISPAPNGTVPYRPGDVPAFPIEIMDDPVIKDESETDNSAETNYERESPVVIHYEQERQVVINDKDYTWTVIEDDIEFEVQSVQDSRLNRGVLEYRVNWTGWPRDNRWYPASFLKGSAHLLHQFHELHPDMAGPPKRLDDWLQAFEDGRDNPEEQSDDDLPVDAPDRRAKRRRLSRREGGVDRARRERRSEERVR</sequence>
<feature type="region of interest" description="Disordered" evidence="2">
    <location>
        <begin position="533"/>
        <end position="582"/>
    </location>
</feature>
<feature type="region of interest" description="Disordered" evidence="2">
    <location>
        <begin position="42"/>
        <end position="64"/>
    </location>
</feature>
<evidence type="ECO:0000256" key="2">
    <source>
        <dbReference type="SAM" id="MobiDB-lite"/>
    </source>
</evidence>
<feature type="domain" description="Chromo" evidence="3">
    <location>
        <begin position="465"/>
        <end position="523"/>
    </location>
</feature>
<organism evidence="4 5">
    <name type="scientific">Pleurostoma richardsiae</name>
    <dbReference type="NCBI Taxonomy" id="41990"/>
    <lineage>
        <taxon>Eukaryota</taxon>
        <taxon>Fungi</taxon>
        <taxon>Dikarya</taxon>
        <taxon>Ascomycota</taxon>
        <taxon>Pezizomycotina</taxon>
        <taxon>Sordariomycetes</taxon>
        <taxon>Sordariomycetidae</taxon>
        <taxon>Calosphaeriales</taxon>
        <taxon>Pleurostomataceae</taxon>
        <taxon>Pleurostoma</taxon>
    </lineage>
</organism>
<feature type="compositionally biased region" description="Basic and acidic residues" evidence="2">
    <location>
        <begin position="563"/>
        <end position="582"/>
    </location>
</feature>
<dbReference type="InterPro" id="IPR016197">
    <property type="entry name" value="Chromo-like_dom_sf"/>
</dbReference>
<feature type="compositionally biased region" description="Basic and acidic residues" evidence="2">
    <location>
        <begin position="214"/>
        <end position="223"/>
    </location>
</feature>
<evidence type="ECO:0000313" key="5">
    <source>
        <dbReference type="Proteomes" id="UP001174694"/>
    </source>
</evidence>
<feature type="region of interest" description="Disordered" evidence="2">
    <location>
        <begin position="1"/>
        <end position="28"/>
    </location>
</feature>
<dbReference type="PROSITE" id="PS50013">
    <property type="entry name" value="CHROMO_2"/>
    <property type="match status" value="1"/>
</dbReference>
<comment type="caution">
    <text evidence="4">The sequence shown here is derived from an EMBL/GenBank/DDBJ whole genome shotgun (WGS) entry which is preliminary data.</text>
</comment>
<proteinExistence type="predicted"/>
<comment type="subunit">
    <text evidence="1">Component of the NuA4 histone acetyltransferase complex.</text>
</comment>
<name>A0AA38RF48_9PEZI</name>
<keyword evidence="5" id="KW-1185">Reference proteome</keyword>
<accession>A0AA38RF48</accession>
<protein>
    <recommendedName>
        <fullName evidence="3">Chromo domain-containing protein</fullName>
    </recommendedName>
</protein>
<dbReference type="Proteomes" id="UP001174694">
    <property type="component" value="Unassembled WGS sequence"/>
</dbReference>
<dbReference type="SUPFAM" id="SSF54160">
    <property type="entry name" value="Chromo domain-like"/>
    <property type="match status" value="1"/>
</dbReference>
<dbReference type="GO" id="GO:0006338">
    <property type="term" value="P:chromatin remodeling"/>
    <property type="evidence" value="ECO:0007669"/>
    <property type="project" value="UniProtKB-ARBA"/>
</dbReference>
<dbReference type="SMART" id="SM00298">
    <property type="entry name" value="CHROMO"/>
    <property type="match status" value="1"/>
</dbReference>
<dbReference type="CDD" id="cd00024">
    <property type="entry name" value="CD_CSD"/>
    <property type="match status" value="1"/>
</dbReference>
<evidence type="ECO:0000259" key="3">
    <source>
        <dbReference type="PROSITE" id="PS50013"/>
    </source>
</evidence>
<dbReference type="Gene3D" id="2.40.50.40">
    <property type="match status" value="1"/>
</dbReference>
<feature type="compositionally biased region" description="Polar residues" evidence="2">
    <location>
        <begin position="1"/>
        <end position="13"/>
    </location>
</feature>
<evidence type="ECO:0000313" key="4">
    <source>
        <dbReference type="EMBL" id="KAJ9136650.1"/>
    </source>
</evidence>
<dbReference type="AlphaFoldDB" id="A0AA38RF48"/>
<dbReference type="InterPro" id="IPR000953">
    <property type="entry name" value="Chromo/chromo_shadow_dom"/>
</dbReference>
<reference evidence="4" key="1">
    <citation type="submission" date="2022-07" db="EMBL/GenBank/DDBJ databases">
        <title>Fungi with potential for degradation of polypropylene.</title>
        <authorList>
            <person name="Gostincar C."/>
        </authorList>
    </citation>
    <scope>NUCLEOTIDE SEQUENCE</scope>
    <source>
        <strain evidence="4">EXF-13308</strain>
    </source>
</reference>
<gene>
    <name evidence="4" type="ORF">NKR23_g9686</name>
</gene>
<dbReference type="EMBL" id="JANBVO010000039">
    <property type="protein sequence ID" value="KAJ9136650.1"/>
    <property type="molecule type" value="Genomic_DNA"/>
</dbReference>
<evidence type="ECO:0000256" key="1">
    <source>
        <dbReference type="ARBA" id="ARBA00011353"/>
    </source>
</evidence>